<accession>A0A0D2JH46</accession>
<reference evidence="2 3" key="1">
    <citation type="submission" date="2013-11" db="EMBL/GenBank/DDBJ databases">
        <title>Metagenomic analysis of a methanogenic consortium involved in long chain n-alkane degradation.</title>
        <authorList>
            <person name="Davidova I.A."/>
            <person name="Callaghan A.V."/>
            <person name="Wawrik B."/>
            <person name="Pruitt S."/>
            <person name="Marks C."/>
            <person name="Duncan K.E."/>
            <person name="Suflita J.M."/>
        </authorList>
    </citation>
    <scope>NUCLEOTIDE SEQUENCE [LARGE SCALE GENOMIC DNA]</scope>
    <source>
        <strain evidence="2 3">SPR</strain>
    </source>
</reference>
<sequence length="94" mass="10299">MEGISGTAKKAVRGTGPTDGGRYTGGYEKGKERGRQIGTPSIFCGLICPKVRSSLGALFLAIQSYLNSLVQIVAIWQQCLWLLEGKLFDFFCFF</sequence>
<comment type="caution">
    <text evidence="2">The sequence shown here is derived from an EMBL/GenBank/DDBJ whole genome shotgun (WGS) entry which is preliminary data.</text>
</comment>
<evidence type="ECO:0000313" key="3">
    <source>
        <dbReference type="Proteomes" id="UP000032233"/>
    </source>
</evidence>
<dbReference type="Proteomes" id="UP000032233">
    <property type="component" value="Unassembled WGS sequence"/>
</dbReference>
<name>A0A0D2JH46_9BACT</name>
<dbReference type="AlphaFoldDB" id="A0A0D2JH46"/>
<evidence type="ECO:0000256" key="1">
    <source>
        <dbReference type="SAM" id="MobiDB-lite"/>
    </source>
</evidence>
<evidence type="ECO:0000313" key="2">
    <source>
        <dbReference type="EMBL" id="KIX15046.1"/>
    </source>
</evidence>
<dbReference type="EMBL" id="AZAC01000005">
    <property type="protein sequence ID" value="KIX15046.1"/>
    <property type="molecule type" value="Genomic_DNA"/>
</dbReference>
<dbReference type="InParanoid" id="A0A0D2JH46"/>
<organism evidence="2 3">
    <name type="scientific">Dethiosulfatarculus sandiegensis</name>
    <dbReference type="NCBI Taxonomy" id="1429043"/>
    <lineage>
        <taxon>Bacteria</taxon>
        <taxon>Pseudomonadati</taxon>
        <taxon>Thermodesulfobacteriota</taxon>
        <taxon>Desulfarculia</taxon>
        <taxon>Desulfarculales</taxon>
        <taxon>Desulfarculaceae</taxon>
        <taxon>Dethiosulfatarculus</taxon>
    </lineage>
</organism>
<keyword evidence="3" id="KW-1185">Reference proteome</keyword>
<protein>
    <submittedName>
        <fullName evidence="2">Uncharacterized protein</fullName>
    </submittedName>
</protein>
<proteinExistence type="predicted"/>
<feature type="region of interest" description="Disordered" evidence="1">
    <location>
        <begin position="1"/>
        <end position="35"/>
    </location>
</feature>
<gene>
    <name evidence="2" type="ORF">X474_05860</name>
</gene>